<dbReference type="Gene3D" id="2.20.25.10">
    <property type="match status" value="1"/>
</dbReference>
<comment type="similarity">
    <text evidence="1">Belongs to the YjdM family.</text>
</comment>
<dbReference type="EMBL" id="RBWY01000001">
    <property type="protein sequence ID" value="RKS87535.1"/>
    <property type="molecule type" value="Genomic_DNA"/>
</dbReference>
<dbReference type="SUPFAM" id="SSF57783">
    <property type="entry name" value="Zinc beta-ribbon"/>
    <property type="match status" value="1"/>
</dbReference>
<keyword evidence="5" id="KW-1185">Reference proteome</keyword>
<dbReference type="PANTHER" id="PTHR30305:SF3">
    <property type="entry name" value="PROTEIN YJDM"/>
    <property type="match status" value="1"/>
</dbReference>
<dbReference type="PANTHER" id="PTHR30305">
    <property type="entry name" value="PROTEIN YJDM-RELATED"/>
    <property type="match status" value="1"/>
</dbReference>
<comment type="caution">
    <text evidence="4">The sequence shown here is derived from an EMBL/GenBank/DDBJ whole genome shotgun (WGS) entry which is preliminary data.</text>
</comment>
<feature type="domain" description="Protein YjdM C-terminal" evidence="2">
    <location>
        <begin position="45"/>
        <end position="111"/>
    </location>
</feature>
<dbReference type="InterPro" id="IPR013988">
    <property type="entry name" value="YjdM_C"/>
</dbReference>
<evidence type="ECO:0000259" key="3">
    <source>
        <dbReference type="Pfam" id="PF08274"/>
    </source>
</evidence>
<accession>A0A495RJB2</accession>
<dbReference type="Gene3D" id="2.30.30.40">
    <property type="entry name" value="SH3 Domains"/>
    <property type="match status" value="1"/>
</dbReference>
<dbReference type="InterPro" id="IPR004624">
    <property type="entry name" value="YjdM"/>
</dbReference>
<dbReference type="Proteomes" id="UP000278542">
    <property type="component" value="Unassembled WGS sequence"/>
</dbReference>
<dbReference type="SUPFAM" id="SSF82057">
    <property type="entry name" value="Prokaryotic SH3-related domain"/>
    <property type="match status" value="1"/>
</dbReference>
<evidence type="ECO:0000313" key="5">
    <source>
        <dbReference type="Proteomes" id="UP000278542"/>
    </source>
</evidence>
<dbReference type="RefSeq" id="WP_121144424.1">
    <property type="nucleotide sequence ID" value="NZ_RBWY01000001.1"/>
</dbReference>
<dbReference type="Pfam" id="PF08274">
    <property type="entry name" value="Zn_Ribbon_YjdM"/>
    <property type="match status" value="1"/>
</dbReference>
<organism evidence="4 5">
    <name type="scientific">Orbus hercynius</name>
    <dbReference type="NCBI Taxonomy" id="593135"/>
    <lineage>
        <taxon>Bacteria</taxon>
        <taxon>Pseudomonadati</taxon>
        <taxon>Pseudomonadota</taxon>
        <taxon>Gammaproteobacteria</taxon>
        <taxon>Orbales</taxon>
        <taxon>Orbaceae</taxon>
        <taxon>Orbus</taxon>
    </lineage>
</organism>
<dbReference type="Pfam" id="PF03831">
    <property type="entry name" value="YjdM"/>
    <property type="match status" value="1"/>
</dbReference>
<name>A0A495RJB2_9GAMM</name>
<evidence type="ECO:0000313" key="4">
    <source>
        <dbReference type="EMBL" id="RKS87535.1"/>
    </source>
</evidence>
<evidence type="ECO:0000256" key="1">
    <source>
        <dbReference type="ARBA" id="ARBA00009248"/>
    </source>
</evidence>
<protein>
    <submittedName>
        <fullName evidence="4">Alkylphosphonate utilization operon protein PhnA</fullName>
    </submittedName>
</protein>
<dbReference type="OrthoDB" id="9810131at2"/>
<gene>
    <name evidence="4" type="ORF">DES39_0771</name>
</gene>
<reference evidence="4 5" key="1">
    <citation type="submission" date="2018-10" db="EMBL/GenBank/DDBJ databases">
        <title>Genomic Encyclopedia of Type Strains, Phase IV (KMG-IV): sequencing the most valuable type-strain genomes for metagenomic binning, comparative biology and taxonomic classification.</title>
        <authorList>
            <person name="Goeker M."/>
        </authorList>
    </citation>
    <scope>NUCLEOTIDE SEQUENCE [LARGE SCALE GENOMIC DNA]</scope>
    <source>
        <strain evidence="4 5">DSM 22228</strain>
    </source>
</reference>
<dbReference type="AlphaFoldDB" id="A0A495RJB2"/>
<proteinExistence type="inferred from homology"/>
<feature type="domain" description="Protein YjdM N-terminal" evidence="3">
    <location>
        <begin position="3"/>
        <end position="32"/>
    </location>
</feature>
<sequence>MESMPNCPICQSEHTYQDGSLYICPECAHEWDPNAAVTHDDTLIVKDSNGNLLSDGDDIILIKDLKLKGSSTVLKKGEKAKAIRLVDGDHEIDCKMDGMKVMLKACFVKKA</sequence>
<dbReference type="InterPro" id="IPR013987">
    <property type="entry name" value="YjdM_N"/>
</dbReference>
<evidence type="ECO:0000259" key="2">
    <source>
        <dbReference type="Pfam" id="PF03831"/>
    </source>
</evidence>
<dbReference type="NCBIfam" id="TIGR00686">
    <property type="entry name" value="phnA"/>
    <property type="match status" value="1"/>
</dbReference>